<gene>
    <name evidence="1" type="ORF">S03H2_13686</name>
</gene>
<protein>
    <submittedName>
        <fullName evidence="1">Uncharacterized protein</fullName>
    </submittedName>
</protein>
<name>X1GBX7_9ZZZZ</name>
<reference evidence="1" key="1">
    <citation type="journal article" date="2014" name="Front. Microbiol.">
        <title>High frequency of phylogenetically diverse reductive dehalogenase-homologous genes in deep subseafloor sedimentary metagenomes.</title>
        <authorList>
            <person name="Kawai M."/>
            <person name="Futagami T."/>
            <person name="Toyoda A."/>
            <person name="Takaki Y."/>
            <person name="Nishi S."/>
            <person name="Hori S."/>
            <person name="Arai W."/>
            <person name="Tsubouchi T."/>
            <person name="Morono Y."/>
            <person name="Uchiyama I."/>
            <person name="Ito T."/>
            <person name="Fujiyama A."/>
            <person name="Inagaki F."/>
            <person name="Takami H."/>
        </authorList>
    </citation>
    <scope>NUCLEOTIDE SEQUENCE</scope>
    <source>
        <strain evidence="1">Expedition CK06-06</strain>
    </source>
</reference>
<comment type="caution">
    <text evidence="1">The sequence shown here is derived from an EMBL/GenBank/DDBJ whole genome shotgun (WGS) entry which is preliminary data.</text>
</comment>
<dbReference type="EMBL" id="BARU01006944">
    <property type="protein sequence ID" value="GAH39084.1"/>
    <property type="molecule type" value="Genomic_DNA"/>
</dbReference>
<proteinExistence type="predicted"/>
<accession>X1GBX7</accession>
<sequence length="44" mass="5147">MDGFDKIFINNNEDRLEAELFLSNIEILPFVVLICHPHPQFFGI</sequence>
<dbReference type="AlphaFoldDB" id="X1GBX7"/>
<organism evidence="1">
    <name type="scientific">marine sediment metagenome</name>
    <dbReference type="NCBI Taxonomy" id="412755"/>
    <lineage>
        <taxon>unclassified sequences</taxon>
        <taxon>metagenomes</taxon>
        <taxon>ecological metagenomes</taxon>
    </lineage>
</organism>
<evidence type="ECO:0000313" key="1">
    <source>
        <dbReference type="EMBL" id="GAH39084.1"/>
    </source>
</evidence>